<reference evidence="1 2" key="1">
    <citation type="journal article" date="2014" name="MBio">
        <title>The Ordospora colligata genome; evolution of extreme reduction in microsporidia and host-to-parasite horizontal gene transfer.</title>
        <authorList>
            <person name="Pombert J.-F."/>
            <person name="Haag K.L."/>
            <person name="Beidas S."/>
            <person name="Ebert D."/>
            <person name="Keeling P.J."/>
        </authorList>
    </citation>
    <scope>NUCLEOTIDE SEQUENCE [LARGE SCALE GENOMIC DNA]</scope>
    <source>
        <strain evidence="1 2">OC4</strain>
    </source>
</reference>
<evidence type="ECO:0000313" key="1">
    <source>
        <dbReference type="EMBL" id="KHN68788.1"/>
    </source>
</evidence>
<dbReference type="InterPro" id="IPR022042">
    <property type="entry name" value="snRNA-activating_su3"/>
</dbReference>
<dbReference type="Pfam" id="PF12251">
    <property type="entry name" value="SNAPC3"/>
    <property type="match status" value="1"/>
</dbReference>
<dbReference type="EMBL" id="JOKQ01000012">
    <property type="protein sequence ID" value="KHN68788.1"/>
    <property type="molecule type" value="Genomic_DNA"/>
</dbReference>
<dbReference type="AlphaFoldDB" id="A0A0B2UHK3"/>
<keyword evidence="2" id="KW-1185">Reference proteome</keyword>
<dbReference type="InParanoid" id="A0A0B2UHK3"/>
<dbReference type="HOGENOM" id="CLU_1012039_0_0_1"/>
<dbReference type="OrthoDB" id="2191424at2759"/>
<dbReference type="RefSeq" id="XP_014562830.1">
    <property type="nucleotide sequence ID" value="XM_014707344.1"/>
</dbReference>
<proteinExistence type="predicted"/>
<name>A0A0B2UHK3_9MICR</name>
<dbReference type="GeneID" id="26262522"/>
<sequence>MERNYLDRVRWAVEIAPGKSVEKRKRSMKKMTYSLVVAERTYPIEWDQMFSTNHRIIYPKGFMNGLDECMLPKEMIEASKWNVTEEDRPSNVYYEGQCFIRSEMVSRFTVSGKCLLSDFGAMLKGRDGISDKMFFAIGKRLYLKNMDEDSIRFSMMLFQTRVFDTSDWNVEIGKCLNSMTEEIYFYDGRFEEVIRISKMFFCHRRVDGYLSVKSLFGRAQLCKCCMKSNAVVKVWNDPILPDKKGFLCKRCFELIFYSDDGKSRYAGVEYEYIS</sequence>
<dbReference type="Proteomes" id="UP000031056">
    <property type="component" value="Unassembled WGS sequence"/>
</dbReference>
<gene>
    <name evidence="1" type="ORF">M896_120050</name>
</gene>
<evidence type="ECO:0000313" key="2">
    <source>
        <dbReference type="Proteomes" id="UP000031056"/>
    </source>
</evidence>
<dbReference type="VEuPathDB" id="MicrosporidiaDB:M896_120050"/>
<comment type="caution">
    <text evidence="1">The sequence shown here is derived from an EMBL/GenBank/DDBJ whole genome shotgun (WGS) entry which is preliminary data.</text>
</comment>
<protein>
    <submittedName>
        <fullName evidence="1">Uncharacterized protein</fullName>
    </submittedName>
</protein>
<organism evidence="1 2">
    <name type="scientific">Ordospora colligata OC4</name>
    <dbReference type="NCBI Taxonomy" id="1354746"/>
    <lineage>
        <taxon>Eukaryota</taxon>
        <taxon>Fungi</taxon>
        <taxon>Fungi incertae sedis</taxon>
        <taxon>Microsporidia</taxon>
        <taxon>Ordosporidae</taxon>
        <taxon>Ordospora</taxon>
    </lineage>
</organism>
<accession>A0A0B2UHK3</accession>